<keyword evidence="4" id="KW-1185">Reference proteome</keyword>
<evidence type="ECO:0000256" key="2">
    <source>
        <dbReference type="SAM" id="Phobius"/>
    </source>
</evidence>
<dbReference type="RefSeq" id="WP_111515696.1">
    <property type="nucleotide sequence ID" value="NZ_QFYR01000003.1"/>
</dbReference>
<feature type="compositionally biased region" description="Acidic residues" evidence="1">
    <location>
        <begin position="282"/>
        <end position="294"/>
    </location>
</feature>
<keyword evidence="2" id="KW-0812">Transmembrane</keyword>
<name>A0A328ACA1_9CAUL</name>
<dbReference type="AlphaFoldDB" id="A0A328ACA1"/>
<dbReference type="EMBL" id="QFYR01000003">
    <property type="protein sequence ID" value="RAK52372.1"/>
    <property type="molecule type" value="Genomic_DNA"/>
</dbReference>
<evidence type="ECO:0000313" key="4">
    <source>
        <dbReference type="Proteomes" id="UP000249725"/>
    </source>
</evidence>
<feature type="compositionally biased region" description="Basic and acidic residues" evidence="1">
    <location>
        <begin position="244"/>
        <end position="256"/>
    </location>
</feature>
<keyword evidence="2" id="KW-1133">Transmembrane helix</keyword>
<evidence type="ECO:0000256" key="1">
    <source>
        <dbReference type="SAM" id="MobiDB-lite"/>
    </source>
</evidence>
<proteinExistence type="predicted"/>
<sequence>MDEIARLLVMIVLAGVGLTLLGGAAVWYSEESRRIRRGLKHVLGGKPEAMLVAAGRGRGAGFSFPSGRLAVAWDAGTWCLVYRLEEVVGAELIVDGQVAGRVYRGEPRRAVDLFGGAEKLVRLRLIFDDPAHPDFDLDLWVAGDEARRKSATASEAMQEANRWLARTESILKRQAPEGRAGPLPISNAALATEAVRERALEAPPRKPRAFPKKPEPQVATPAMAGAGQLPFDFEPEPDLGPEPAHLDLDPELEREPLSTLGAAPSPAAPSPSAKPPARTQRDDEDDEPDDGPPW</sequence>
<accession>A0A328ACA1</accession>
<reference evidence="4" key="1">
    <citation type="submission" date="2018-05" db="EMBL/GenBank/DDBJ databases">
        <authorList>
            <person name="Li X."/>
        </authorList>
    </citation>
    <scope>NUCLEOTIDE SEQUENCE [LARGE SCALE GENOMIC DNA]</scope>
    <source>
        <strain evidence="4">YIM 73061</strain>
    </source>
</reference>
<gene>
    <name evidence="3" type="ORF">DJ018_14675</name>
</gene>
<protein>
    <submittedName>
        <fullName evidence="3">Uncharacterized protein</fullName>
    </submittedName>
</protein>
<dbReference type="OrthoDB" id="7203899at2"/>
<evidence type="ECO:0000313" key="3">
    <source>
        <dbReference type="EMBL" id="RAK52372.1"/>
    </source>
</evidence>
<keyword evidence="2" id="KW-0472">Membrane</keyword>
<comment type="caution">
    <text evidence="3">The sequence shown here is derived from an EMBL/GenBank/DDBJ whole genome shotgun (WGS) entry which is preliminary data.</text>
</comment>
<organism evidence="3 4">
    <name type="scientific">Phenylobacterium deserti</name>
    <dbReference type="NCBI Taxonomy" id="1914756"/>
    <lineage>
        <taxon>Bacteria</taxon>
        <taxon>Pseudomonadati</taxon>
        <taxon>Pseudomonadota</taxon>
        <taxon>Alphaproteobacteria</taxon>
        <taxon>Caulobacterales</taxon>
        <taxon>Caulobacteraceae</taxon>
        <taxon>Phenylobacterium</taxon>
    </lineage>
</organism>
<feature type="region of interest" description="Disordered" evidence="1">
    <location>
        <begin position="198"/>
        <end position="294"/>
    </location>
</feature>
<dbReference type="Proteomes" id="UP000249725">
    <property type="component" value="Unassembled WGS sequence"/>
</dbReference>
<feature type="transmembrane region" description="Helical" evidence="2">
    <location>
        <begin position="6"/>
        <end position="28"/>
    </location>
</feature>